<feature type="compositionally biased region" description="Polar residues" evidence="1">
    <location>
        <begin position="343"/>
        <end position="353"/>
    </location>
</feature>
<reference evidence="2" key="1">
    <citation type="submission" date="2019-06" db="EMBL/GenBank/DDBJ databases">
        <authorList>
            <person name="Zheng W."/>
        </authorList>
    </citation>
    <scope>NUCLEOTIDE SEQUENCE</scope>
    <source>
        <strain evidence="2">QDHG01</strain>
    </source>
</reference>
<feature type="compositionally biased region" description="Basic residues" evidence="1">
    <location>
        <begin position="67"/>
        <end position="77"/>
    </location>
</feature>
<feature type="compositionally biased region" description="Polar residues" evidence="1">
    <location>
        <begin position="169"/>
        <end position="178"/>
    </location>
</feature>
<feature type="compositionally biased region" description="Basic and acidic residues" evidence="1">
    <location>
        <begin position="9"/>
        <end position="23"/>
    </location>
</feature>
<dbReference type="EMBL" id="RRYP01006187">
    <property type="protein sequence ID" value="TNV81403.1"/>
    <property type="molecule type" value="Genomic_DNA"/>
</dbReference>
<comment type="caution">
    <text evidence="2">The sequence shown here is derived from an EMBL/GenBank/DDBJ whole genome shotgun (WGS) entry which is preliminary data.</text>
</comment>
<feature type="compositionally biased region" description="Basic and acidic residues" evidence="1">
    <location>
        <begin position="130"/>
        <end position="143"/>
    </location>
</feature>
<dbReference type="Proteomes" id="UP000785679">
    <property type="component" value="Unassembled WGS sequence"/>
</dbReference>
<feature type="region of interest" description="Disordered" evidence="1">
    <location>
        <begin position="302"/>
        <end position="353"/>
    </location>
</feature>
<evidence type="ECO:0000313" key="2">
    <source>
        <dbReference type="EMBL" id="TNV81403.1"/>
    </source>
</evidence>
<feature type="compositionally biased region" description="Basic and acidic residues" evidence="1">
    <location>
        <begin position="302"/>
        <end position="318"/>
    </location>
</feature>
<sequence>MQDPPQELEALRKKQRKEDKARFRKMQERLNHWVDQIELRVNEIDRKFRNELMRYTSTERQAEAHKSQKREKSKQHQPQRQSNNLDDYQPLRYTPAKSEDNRSANKQGNSRSNRSSKKPLRMISPNPIQRELDFKSLSTDRKRDQRIKKQRQSLGEDNPASLIRDVNKSMGSKNSRNKGSILKVPQLSREDQLKSMKLLIQNHPVGVRDLTPKQKMQALRLKAPTVYAQENCNPHQQRIHSASTYSKHHRNSRQHIRENKDSSFISSHLRYKVDPNQLNALMMSGTQDQLNLSMIYRGYECPERSSGHSKRVKGDSRNSKGKAPSVSKSFIQEHQQKPPSVGLKQSTRQKMVI</sequence>
<dbReference type="AlphaFoldDB" id="A0A8J8NUJ9"/>
<proteinExistence type="predicted"/>
<gene>
    <name evidence="2" type="ORF">FGO68_gene11759</name>
</gene>
<feature type="compositionally biased region" description="Polar residues" evidence="1">
    <location>
        <begin position="104"/>
        <end position="113"/>
    </location>
</feature>
<feature type="region of interest" description="Disordered" evidence="1">
    <location>
        <begin position="1"/>
        <end position="23"/>
    </location>
</feature>
<keyword evidence="3" id="KW-1185">Reference proteome</keyword>
<accession>A0A8J8NUJ9</accession>
<name>A0A8J8NUJ9_HALGN</name>
<evidence type="ECO:0000256" key="1">
    <source>
        <dbReference type="SAM" id="MobiDB-lite"/>
    </source>
</evidence>
<organism evidence="2 3">
    <name type="scientific">Halteria grandinella</name>
    <dbReference type="NCBI Taxonomy" id="5974"/>
    <lineage>
        <taxon>Eukaryota</taxon>
        <taxon>Sar</taxon>
        <taxon>Alveolata</taxon>
        <taxon>Ciliophora</taxon>
        <taxon>Intramacronucleata</taxon>
        <taxon>Spirotrichea</taxon>
        <taxon>Stichotrichia</taxon>
        <taxon>Sporadotrichida</taxon>
        <taxon>Halteriidae</taxon>
        <taxon>Halteria</taxon>
    </lineage>
</organism>
<protein>
    <submittedName>
        <fullName evidence="2">Uncharacterized protein</fullName>
    </submittedName>
</protein>
<feature type="region of interest" description="Disordered" evidence="1">
    <location>
        <begin position="56"/>
        <end position="188"/>
    </location>
</feature>
<evidence type="ECO:0000313" key="3">
    <source>
        <dbReference type="Proteomes" id="UP000785679"/>
    </source>
</evidence>